<dbReference type="EMBL" id="JAGMWN010000001">
    <property type="protein sequence ID" value="MBP5855727.1"/>
    <property type="molecule type" value="Genomic_DNA"/>
</dbReference>
<sequence length="142" mass="15611">MAQDNQVRVLNRRSYYDGDVIFHEGDTGSQAFVVQQGRVRIVRTVEGGEKATLGIIEAGGIFGEMALIDKSTRMASAIADGTCVCISIPEETVRKKLKACDPVVRTVILMMIRMIRTVADETRLPPDTVDALTREVTEETVP</sequence>
<organism evidence="2 3">
    <name type="scientific">Marivibrio halodurans</name>
    <dbReference type="NCBI Taxonomy" id="2039722"/>
    <lineage>
        <taxon>Bacteria</taxon>
        <taxon>Pseudomonadati</taxon>
        <taxon>Pseudomonadota</taxon>
        <taxon>Alphaproteobacteria</taxon>
        <taxon>Rhodospirillales</taxon>
        <taxon>Rhodospirillaceae</taxon>
        <taxon>Marivibrio</taxon>
    </lineage>
</organism>
<dbReference type="CDD" id="cd00038">
    <property type="entry name" value="CAP_ED"/>
    <property type="match status" value="1"/>
</dbReference>
<name>A0A8J7S513_9PROT</name>
<gene>
    <name evidence="2" type="ORF">KAJ83_01805</name>
</gene>
<dbReference type="Pfam" id="PF00027">
    <property type="entry name" value="cNMP_binding"/>
    <property type="match status" value="1"/>
</dbReference>
<evidence type="ECO:0000259" key="1">
    <source>
        <dbReference type="PROSITE" id="PS50042"/>
    </source>
</evidence>
<proteinExistence type="predicted"/>
<dbReference type="PANTHER" id="PTHR24567">
    <property type="entry name" value="CRP FAMILY TRANSCRIPTIONAL REGULATORY PROTEIN"/>
    <property type="match status" value="1"/>
</dbReference>
<dbReference type="InterPro" id="IPR018490">
    <property type="entry name" value="cNMP-bd_dom_sf"/>
</dbReference>
<dbReference type="AlphaFoldDB" id="A0A8J7S513"/>
<dbReference type="RefSeq" id="WP_210680303.1">
    <property type="nucleotide sequence ID" value="NZ_JAGMWN010000001.1"/>
</dbReference>
<protein>
    <submittedName>
        <fullName evidence="2">Cyclic nucleotide-binding domain-containing protein</fullName>
    </submittedName>
</protein>
<dbReference type="InterPro" id="IPR014710">
    <property type="entry name" value="RmlC-like_jellyroll"/>
</dbReference>
<comment type="caution">
    <text evidence="2">The sequence shown here is derived from an EMBL/GenBank/DDBJ whole genome shotgun (WGS) entry which is preliminary data.</text>
</comment>
<dbReference type="PANTHER" id="PTHR24567:SF74">
    <property type="entry name" value="HTH-TYPE TRANSCRIPTIONAL REGULATOR ARCR"/>
    <property type="match status" value="1"/>
</dbReference>
<reference evidence="2" key="1">
    <citation type="submission" date="2021-04" db="EMBL/GenBank/DDBJ databases">
        <authorList>
            <person name="Zhang D.-C."/>
        </authorList>
    </citation>
    <scope>NUCLEOTIDE SEQUENCE</scope>
    <source>
        <strain evidence="2">CGMCC 1.15697</strain>
    </source>
</reference>
<dbReference type="GO" id="GO:0003700">
    <property type="term" value="F:DNA-binding transcription factor activity"/>
    <property type="evidence" value="ECO:0007669"/>
    <property type="project" value="TreeGrafter"/>
</dbReference>
<accession>A0A8J7S513</accession>
<dbReference type="Proteomes" id="UP000672602">
    <property type="component" value="Unassembled WGS sequence"/>
</dbReference>
<dbReference type="InterPro" id="IPR050397">
    <property type="entry name" value="Env_Response_Regulators"/>
</dbReference>
<evidence type="ECO:0000313" key="3">
    <source>
        <dbReference type="Proteomes" id="UP000672602"/>
    </source>
</evidence>
<keyword evidence="3" id="KW-1185">Reference proteome</keyword>
<evidence type="ECO:0000313" key="2">
    <source>
        <dbReference type="EMBL" id="MBP5855727.1"/>
    </source>
</evidence>
<dbReference type="Gene3D" id="2.60.120.10">
    <property type="entry name" value="Jelly Rolls"/>
    <property type="match status" value="1"/>
</dbReference>
<dbReference type="SMART" id="SM00100">
    <property type="entry name" value="cNMP"/>
    <property type="match status" value="1"/>
</dbReference>
<dbReference type="PROSITE" id="PS50042">
    <property type="entry name" value="CNMP_BINDING_3"/>
    <property type="match status" value="1"/>
</dbReference>
<dbReference type="SUPFAM" id="SSF51206">
    <property type="entry name" value="cAMP-binding domain-like"/>
    <property type="match status" value="1"/>
</dbReference>
<dbReference type="InterPro" id="IPR000595">
    <property type="entry name" value="cNMP-bd_dom"/>
</dbReference>
<feature type="domain" description="Cyclic nucleotide-binding" evidence="1">
    <location>
        <begin position="7"/>
        <end position="114"/>
    </location>
</feature>
<dbReference type="GO" id="GO:0005829">
    <property type="term" value="C:cytosol"/>
    <property type="evidence" value="ECO:0007669"/>
    <property type="project" value="TreeGrafter"/>
</dbReference>